<evidence type="ECO:0000313" key="4">
    <source>
        <dbReference type="Proteomes" id="UP001157006"/>
    </source>
</evidence>
<comment type="similarity">
    <text evidence="1">Belongs to the fantastic four family.</text>
</comment>
<dbReference type="PANTHER" id="PTHR33155:SF9">
    <property type="entry name" value="FANTASTIC FOUR-LIKE PROTEIN (DUF3049)"/>
    <property type="match status" value="1"/>
</dbReference>
<comment type="caution">
    <text evidence="3">The sequence shown here is derived from an EMBL/GenBank/DDBJ whole genome shotgun (WGS) entry which is preliminary data.</text>
</comment>
<feature type="domain" description="FAF" evidence="2">
    <location>
        <begin position="126"/>
        <end position="179"/>
    </location>
</feature>
<accession>A0AAV0YDI6</accession>
<gene>
    <name evidence="3" type="ORF">VFH_U000920</name>
</gene>
<dbReference type="InterPro" id="IPR046431">
    <property type="entry name" value="FAF_dom"/>
</dbReference>
<evidence type="ECO:0000259" key="2">
    <source>
        <dbReference type="Pfam" id="PF11250"/>
    </source>
</evidence>
<protein>
    <recommendedName>
        <fullName evidence="2">FAF domain-containing protein</fullName>
    </recommendedName>
</protein>
<dbReference type="InterPro" id="IPR021410">
    <property type="entry name" value="FAF"/>
</dbReference>
<dbReference type="AlphaFoldDB" id="A0AAV0YDI6"/>
<proteinExistence type="inferred from homology"/>
<organism evidence="3 4">
    <name type="scientific">Vicia faba</name>
    <name type="common">Broad bean</name>
    <name type="synonym">Faba vulgaris</name>
    <dbReference type="NCBI Taxonomy" id="3906"/>
    <lineage>
        <taxon>Eukaryota</taxon>
        <taxon>Viridiplantae</taxon>
        <taxon>Streptophyta</taxon>
        <taxon>Embryophyta</taxon>
        <taxon>Tracheophyta</taxon>
        <taxon>Spermatophyta</taxon>
        <taxon>Magnoliopsida</taxon>
        <taxon>eudicotyledons</taxon>
        <taxon>Gunneridae</taxon>
        <taxon>Pentapetalae</taxon>
        <taxon>rosids</taxon>
        <taxon>fabids</taxon>
        <taxon>Fabales</taxon>
        <taxon>Fabaceae</taxon>
        <taxon>Papilionoideae</taxon>
        <taxon>50 kb inversion clade</taxon>
        <taxon>NPAAA clade</taxon>
        <taxon>Hologalegina</taxon>
        <taxon>IRL clade</taxon>
        <taxon>Fabeae</taxon>
        <taxon>Vicia</taxon>
    </lineage>
</organism>
<name>A0AAV0YDI6_VICFA</name>
<dbReference type="EMBL" id="CATIWC010000235">
    <property type="protein sequence ID" value="CAI8582879.1"/>
    <property type="molecule type" value="Genomic_DNA"/>
</dbReference>
<dbReference type="Pfam" id="PF11250">
    <property type="entry name" value="FAF"/>
    <property type="match status" value="1"/>
</dbReference>
<evidence type="ECO:0000256" key="1">
    <source>
        <dbReference type="ARBA" id="ARBA00008690"/>
    </source>
</evidence>
<reference evidence="3 4" key="1">
    <citation type="submission" date="2023-01" db="EMBL/GenBank/DDBJ databases">
        <authorList>
            <person name="Kreplak J."/>
        </authorList>
    </citation>
    <scope>NUCLEOTIDE SEQUENCE [LARGE SCALE GENOMIC DNA]</scope>
</reference>
<evidence type="ECO:0000313" key="3">
    <source>
        <dbReference type="EMBL" id="CAI8582879.1"/>
    </source>
</evidence>
<dbReference type="PANTHER" id="PTHR33155">
    <property type="entry name" value="FANTASTIC FOUR-LIKE PROTEIN (DUF3049)"/>
    <property type="match status" value="1"/>
</dbReference>
<dbReference type="Proteomes" id="UP001157006">
    <property type="component" value="Unassembled WGS sequence"/>
</dbReference>
<sequence length="219" mass="24819">MSCSLQQIFENPPLPAESPTVLLDQSLSSWKNQIKPMRHSSSFTEIFGELCSESITPQTSPLPSPSLSSSSSFPELKLSICTKSVEEYKQKEDHCEEKEEDGEGEKNEGLEGKWLWESGNAKEVNEYPPPISCIGRSGKLCVSFVSYRNNGRFVLKQVQIPTRDFLHAHREDGRLTLHFVQHDGEEQEFLGDEEDYDSGVESNIDEEEQHCEGHVKRNN</sequence>
<keyword evidence="4" id="KW-1185">Reference proteome</keyword>